<name>A0A2M4CA15_9DIPT</name>
<evidence type="ECO:0000256" key="1">
    <source>
        <dbReference type="SAM" id="MobiDB-lite"/>
    </source>
</evidence>
<sequence length="98" mass="11127">MLLLICFVYIFLYRLRHTTASDGTSSKCNSSDRRGHRSGRMTRFDVSSSRTGQRGIVVHATSQCLPLRILALVYRWYASSVAVRYGTGTITRCCRTCR</sequence>
<keyword evidence="2" id="KW-0732">Signal</keyword>
<organism evidence="3">
    <name type="scientific">Anopheles marajoara</name>
    <dbReference type="NCBI Taxonomy" id="58244"/>
    <lineage>
        <taxon>Eukaryota</taxon>
        <taxon>Metazoa</taxon>
        <taxon>Ecdysozoa</taxon>
        <taxon>Arthropoda</taxon>
        <taxon>Hexapoda</taxon>
        <taxon>Insecta</taxon>
        <taxon>Pterygota</taxon>
        <taxon>Neoptera</taxon>
        <taxon>Endopterygota</taxon>
        <taxon>Diptera</taxon>
        <taxon>Nematocera</taxon>
        <taxon>Culicoidea</taxon>
        <taxon>Culicidae</taxon>
        <taxon>Anophelinae</taxon>
        <taxon>Anopheles</taxon>
    </lineage>
</organism>
<accession>A0A2M4CA15</accession>
<feature type="chain" id="PRO_5014663076" evidence="2">
    <location>
        <begin position="21"/>
        <end position="98"/>
    </location>
</feature>
<evidence type="ECO:0000256" key="2">
    <source>
        <dbReference type="SAM" id="SignalP"/>
    </source>
</evidence>
<protein>
    <submittedName>
        <fullName evidence="3">Putative secreted protein</fullName>
    </submittedName>
</protein>
<reference evidence="3" key="1">
    <citation type="submission" date="2018-01" db="EMBL/GenBank/DDBJ databases">
        <title>An insight into the sialome of Amazonian anophelines.</title>
        <authorList>
            <person name="Ribeiro J.M."/>
            <person name="Scarpassa V."/>
            <person name="Calvo E."/>
        </authorList>
    </citation>
    <scope>NUCLEOTIDE SEQUENCE</scope>
    <source>
        <tissue evidence="3">Salivary glands</tissue>
    </source>
</reference>
<feature type="signal peptide" evidence="2">
    <location>
        <begin position="1"/>
        <end position="20"/>
    </location>
</feature>
<feature type="compositionally biased region" description="Polar residues" evidence="1">
    <location>
        <begin position="20"/>
        <end position="29"/>
    </location>
</feature>
<dbReference type="AlphaFoldDB" id="A0A2M4CA15"/>
<proteinExistence type="predicted"/>
<evidence type="ECO:0000313" key="3">
    <source>
        <dbReference type="EMBL" id="MBW61798.1"/>
    </source>
</evidence>
<feature type="region of interest" description="Disordered" evidence="1">
    <location>
        <begin position="20"/>
        <end position="44"/>
    </location>
</feature>
<dbReference type="EMBL" id="GGFJ01012657">
    <property type="protein sequence ID" value="MBW61798.1"/>
    <property type="molecule type" value="Transcribed_RNA"/>
</dbReference>